<feature type="signal peptide" evidence="1">
    <location>
        <begin position="1"/>
        <end position="24"/>
    </location>
</feature>
<reference evidence="3" key="1">
    <citation type="journal article" date="2023" name="Commun. Biol.">
        <title>Genome analysis of Parmales, the sister group of diatoms, reveals the evolutionary specialization of diatoms from phago-mixotrophs to photoautotrophs.</title>
        <authorList>
            <person name="Ban H."/>
            <person name="Sato S."/>
            <person name="Yoshikawa S."/>
            <person name="Yamada K."/>
            <person name="Nakamura Y."/>
            <person name="Ichinomiya M."/>
            <person name="Sato N."/>
            <person name="Blanc-Mathieu R."/>
            <person name="Endo H."/>
            <person name="Kuwata A."/>
            <person name="Ogata H."/>
        </authorList>
    </citation>
    <scope>NUCLEOTIDE SEQUENCE [LARGE SCALE GENOMIC DNA]</scope>
</reference>
<protein>
    <submittedName>
        <fullName evidence="2">Uncharacterized protein</fullName>
    </submittedName>
</protein>
<gene>
    <name evidence="2" type="ORF">TL16_g02849</name>
</gene>
<dbReference type="AlphaFoldDB" id="A0A9W6ZYP8"/>
<name>A0A9W6ZYP8_9STRA</name>
<evidence type="ECO:0000313" key="3">
    <source>
        <dbReference type="Proteomes" id="UP001162640"/>
    </source>
</evidence>
<comment type="caution">
    <text evidence="2">The sequence shown here is derived from an EMBL/GenBank/DDBJ whole genome shotgun (WGS) entry which is preliminary data.</text>
</comment>
<proteinExistence type="predicted"/>
<sequence>MKLSSTSLLSLLLALSFAPSSAVAHNITFGNGLYTSMNEGHILTHRAAIWLDLDSFTTQCTACTGTPAEQQTCCQNAVRMIYENGLNSKVDVACGEDGLPTCLDPATLPNLSIQSLAKTLRTNCEITSPSPVFESTNDLVSACNFVSCNPSYYPSDGADSLDQMMEDAISAIPEGFNPQLTGIKTIAGAIIGQWAASDTTVAITECLIGEGISVIEAESATLKLDSAVAYTVGNSDSQLSTPSPTPATGAATRRLGAAQSRRLGVGPTTAATSTIFTEVVNSCTDFSCDGTTQTDAILNWYTEIQTAMNNNKCSSTLPSGGDNSQTQDLYVLWSNIQQNLNAAQVRSLVKTLYDIDQNLGTNFAENVLTASTYLKVIATTMGACDSYLSSTILANTKTFSQLTSAPANFFANYAIPNLLTPIYAGLRCLSIYDCQTDVGTFSPTGGSPFSCTVRSEEQAKQRAENKLFACTVLLR</sequence>
<feature type="chain" id="PRO_5040914704" evidence="1">
    <location>
        <begin position="25"/>
        <end position="475"/>
    </location>
</feature>
<dbReference type="EMBL" id="BLQM01000072">
    <property type="protein sequence ID" value="GMH59535.1"/>
    <property type="molecule type" value="Genomic_DNA"/>
</dbReference>
<evidence type="ECO:0000313" key="2">
    <source>
        <dbReference type="EMBL" id="GMH59535.1"/>
    </source>
</evidence>
<organism evidence="2 3">
    <name type="scientific">Triparma laevis f. inornata</name>
    <dbReference type="NCBI Taxonomy" id="1714386"/>
    <lineage>
        <taxon>Eukaryota</taxon>
        <taxon>Sar</taxon>
        <taxon>Stramenopiles</taxon>
        <taxon>Ochrophyta</taxon>
        <taxon>Bolidophyceae</taxon>
        <taxon>Parmales</taxon>
        <taxon>Triparmaceae</taxon>
        <taxon>Triparma</taxon>
    </lineage>
</organism>
<keyword evidence="1" id="KW-0732">Signal</keyword>
<dbReference type="Proteomes" id="UP001162640">
    <property type="component" value="Unassembled WGS sequence"/>
</dbReference>
<accession>A0A9W6ZYP8</accession>
<evidence type="ECO:0000256" key="1">
    <source>
        <dbReference type="SAM" id="SignalP"/>
    </source>
</evidence>